<dbReference type="AlphaFoldDB" id="A0A8H3D608"/>
<evidence type="ECO:0008006" key="5">
    <source>
        <dbReference type="Google" id="ProtNLM"/>
    </source>
</evidence>
<evidence type="ECO:0000313" key="4">
    <source>
        <dbReference type="Proteomes" id="UP000663850"/>
    </source>
</evidence>
<dbReference type="Gene3D" id="3.30.420.10">
    <property type="entry name" value="Ribonuclease H-like superfamily/Ribonuclease H"/>
    <property type="match status" value="1"/>
</dbReference>
<dbReference type="SUPFAM" id="SSF101690">
    <property type="entry name" value="PAZ domain"/>
    <property type="match status" value="1"/>
</dbReference>
<dbReference type="InterPro" id="IPR012337">
    <property type="entry name" value="RNaseH-like_sf"/>
</dbReference>
<reference evidence="3" key="1">
    <citation type="submission" date="2021-01" db="EMBL/GenBank/DDBJ databases">
        <authorList>
            <person name="Kaushik A."/>
        </authorList>
    </citation>
    <scope>NUCLEOTIDE SEQUENCE</scope>
    <source>
        <strain evidence="3">Type strain: AG8-Rh-89/</strain>
    </source>
</reference>
<gene>
    <name evidence="3" type="ORF">RDB_LOCUS107316</name>
</gene>
<dbReference type="Gene3D" id="3.40.50.2300">
    <property type="match status" value="1"/>
</dbReference>
<dbReference type="SMART" id="SM00950">
    <property type="entry name" value="Piwi"/>
    <property type="match status" value="1"/>
</dbReference>
<dbReference type="PANTHER" id="PTHR22891">
    <property type="entry name" value="EUKARYOTIC TRANSLATION INITIATION FACTOR 2C"/>
    <property type="match status" value="1"/>
</dbReference>
<dbReference type="InterPro" id="IPR036397">
    <property type="entry name" value="RNaseH_sf"/>
</dbReference>
<dbReference type="PROSITE" id="PS50822">
    <property type="entry name" value="PIWI"/>
    <property type="match status" value="1"/>
</dbReference>
<dbReference type="SUPFAM" id="SSF53098">
    <property type="entry name" value="Ribonuclease H-like"/>
    <property type="match status" value="1"/>
</dbReference>
<sequence>MKPIMSLASGVRRLLTDCEVLPLGRGIVRIRTLARLLPIDSSWSKFFTSQSGYIYWRHVRIIYQAARQNFSSIPVTRYAPGPMVNICNQILGRQDHLALVPGSGLSDRDRLKLQRFLTRVRFVINDITGQGRGGRKVKVCKKITAHSASSLRFTNKDGIEMSVSQYFSLLGITLSHPEWTCVETTSGAAYPIELCYVIPGQLMRKQIPLDLMSASMNFMQKAPQERLNSIVASHSILNHDTSEYMRSFGMTVDPSPQKCLARMLKTPLLDYGEDSTHRPENGAWNFKGRKVHTPVEIPSWAVVFYDRGARVGDVTREIVNLLVSEATRMGIRMDLNPPILFPSAQSLEVAQHLQSAGQRAVQRYCTPPTLLVIVLPQNSADLYQAVKHFGDVTRGVATQCLKGSLARGASEQYWANVCLKINAKLGGINTKLNVFDSPSWIFDPSCPVMIIASHVMHPAPGAHGRPSFVGVVGSLDSSAVRYTALNIAQDSRVTMIRDLEDIIYELVGRHAWWKVNREKQAKSFPERIIYYHSGVSDGQFPQVLSIHLPAIQGIPPMRPCDLV</sequence>
<dbReference type="InterPro" id="IPR036085">
    <property type="entry name" value="PAZ_dom_sf"/>
</dbReference>
<dbReference type="InterPro" id="IPR003165">
    <property type="entry name" value="Piwi"/>
</dbReference>
<dbReference type="Pfam" id="PF16487">
    <property type="entry name" value="ArgoMid"/>
    <property type="match status" value="1"/>
</dbReference>
<dbReference type="EMBL" id="CAJMWZ010005842">
    <property type="protein sequence ID" value="CAE6511706.1"/>
    <property type="molecule type" value="Genomic_DNA"/>
</dbReference>
<protein>
    <recommendedName>
        <fullName evidence="5">Piwi domain-containing protein</fullName>
    </recommendedName>
</protein>
<name>A0A8H3D608_9AGAM</name>
<evidence type="ECO:0000259" key="1">
    <source>
        <dbReference type="PROSITE" id="PS50821"/>
    </source>
</evidence>
<proteinExistence type="predicted"/>
<accession>A0A8H3D608</accession>
<dbReference type="PROSITE" id="PS50821">
    <property type="entry name" value="PAZ"/>
    <property type="match status" value="1"/>
</dbReference>
<feature type="domain" description="Piwi" evidence="2">
    <location>
        <begin position="370"/>
        <end position="552"/>
    </location>
</feature>
<evidence type="ECO:0000313" key="3">
    <source>
        <dbReference type="EMBL" id="CAE6511706.1"/>
    </source>
</evidence>
<dbReference type="Pfam" id="PF02171">
    <property type="entry name" value="Piwi"/>
    <property type="match status" value="1"/>
</dbReference>
<dbReference type="Proteomes" id="UP000663850">
    <property type="component" value="Unassembled WGS sequence"/>
</dbReference>
<dbReference type="InterPro" id="IPR032473">
    <property type="entry name" value="Argonaute_Mid_dom"/>
</dbReference>
<dbReference type="Gene3D" id="2.170.260.10">
    <property type="entry name" value="paz domain"/>
    <property type="match status" value="1"/>
</dbReference>
<comment type="caution">
    <text evidence="3">The sequence shown here is derived from an EMBL/GenBank/DDBJ whole genome shotgun (WGS) entry which is preliminary data.</text>
</comment>
<dbReference type="GO" id="GO:0003723">
    <property type="term" value="F:RNA binding"/>
    <property type="evidence" value="ECO:0007669"/>
    <property type="project" value="InterPro"/>
</dbReference>
<dbReference type="InterPro" id="IPR003100">
    <property type="entry name" value="PAZ_dom"/>
</dbReference>
<organism evidence="3 4">
    <name type="scientific">Rhizoctonia solani</name>
    <dbReference type="NCBI Taxonomy" id="456999"/>
    <lineage>
        <taxon>Eukaryota</taxon>
        <taxon>Fungi</taxon>
        <taxon>Dikarya</taxon>
        <taxon>Basidiomycota</taxon>
        <taxon>Agaricomycotina</taxon>
        <taxon>Agaricomycetes</taxon>
        <taxon>Cantharellales</taxon>
        <taxon>Ceratobasidiaceae</taxon>
        <taxon>Rhizoctonia</taxon>
    </lineage>
</organism>
<evidence type="ECO:0000259" key="2">
    <source>
        <dbReference type="PROSITE" id="PS50822"/>
    </source>
</evidence>
<feature type="domain" description="PAZ" evidence="1">
    <location>
        <begin position="82"/>
        <end position="199"/>
    </location>
</feature>